<accession>A0ABS3FXF6</accession>
<organism evidence="1 2">
    <name type="scientific">Phormidium pseudopriestleyi FRX01</name>
    <dbReference type="NCBI Taxonomy" id="1759528"/>
    <lineage>
        <taxon>Bacteria</taxon>
        <taxon>Bacillati</taxon>
        <taxon>Cyanobacteriota</taxon>
        <taxon>Cyanophyceae</taxon>
        <taxon>Oscillatoriophycideae</taxon>
        <taxon>Oscillatoriales</taxon>
        <taxon>Oscillatoriaceae</taxon>
        <taxon>Phormidium</taxon>
    </lineage>
</organism>
<evidence type="ECO:0000313" key="2">
    <source>
        <dbReference type="Proteomes" id="UP000664844"/>
    </source>
</evidence>
<proteinExistence type="predicted"/>
<dbReference type="InterPro" id="IPR010903">
    <property type="entry name" value="DUF1517"/>
</dbReference>
<keyword evidence="2" id="KW-1185">Reference proteome</keyword>
<comment type="caution">
    <text evidence="1">The sequence shown here is derived from an EMBL/GenBank/DDBJ whole genome shotgun (WGS) entry which is preliminary data.</text>
</comment>
<name>A0ABS3FXF6_9CYAN</name>
<gene>
    <name evidence="1" type="ORF">J0895_19815</name>
</gene>
<protein>
    <submittedName>
        <fullName evidence="1">DUF1517 domain-containing protein</fullName>
    </submittedName>
</protein>
<evidence type="ECO:0000313" key="1">
    <source>
        <dbReference type="EMBL" id="MBO0351281.1"/>
    </source>
</evidence>
<sequence>MRLMRDRFKKMMGRSRFVVSRIFLHLAGNDVAPLLGVLNQGIRPVLDSDGDLETLGEALVEITESLLRYDDYWKSAANEGDVVWDEGEAGDYWTELFTDSAARYGSEVRLADSPEETLSLPVTRNVVVMITLAAEGEVPELETDLSNVYALQAGLKAAIALHYQKRLRGIQIHFSPAAIGEELTEDQILEYFPELIPL</sequence>
<dbReference type="Pfam" id="PF07466">
    <property type="entry name" value="DUF1517"/>
    <property type="match status" value="1"/>
</dbReference>
<dbReference type="EMBL" id="JAFLQW010000520">
    <property type="protein sequence ID" value="MBO0351281.1"/>
    <property type="molecule type" value="Genomic_DNA"/>
</dbReference>
<dbReference type="Proteomes" id="UP000664844">
    <property type="component" value="Unassembled WGS sequence"/>
</dbReference>
<reference evidence="1 2" key="1">
    <citation type="submission" date="2021-03" db="EMBL/GenBank/DDBJ databases">
        <title>Metabolic Capacity of the Antarctic Cyanobacterium Phormidium pseudopriestleyi that Sustains Oxygenic Photosynthesis in the Presence of Hydrogen Sulfide.</title>
        <authorList>
            <person name="Lumian J.E."/>
            <person name="Jungblut A.D."/>
            <person name="Dillon M.L."/>
            <person name="Hawes I."/>
            <person name="Doran P.T."/>
            <person name="Mackey T.J."/>
            <person name="Dick G.J."/>
            <person name="Grettenberger C.L."/>
            <person name="Sumner D.Y."/>
        </authorList>
    </citation>
    <scope>NUCLEOTIDE SEQUENCE [LARGE SCALE GENOMIC DNA]</scope>
    <source>
        <strain evidence="1 2">FRX01</strain>
    </source>
</reference>